<keyword evidence="3" id="KW-1003">Cell membrane</keyword>
<dbReference type="InterPro" id="IPR003593">
    <property type="entry name" value="AAA+_ATPase"/>
</dbReference>
<proteinExistence type="inferred from homology"/>
<evidence type="ECO:0000313" key="10">
    <source>
        <dbReference type="EMBL" id="MDQ0317954.1"/>
    </source>
</evidence>
<dbReference type="SMART" id="SM00382">
    <property type="entry name" value="AAA"/>
    <property type="match status" value="1"/>
</dbReference>
<gene>
    <name evidence="10" type="ORF">QO002_000092</name>
</gene>
<dbReference type="GO" id="GO:0005524">
    <property type="term" value="F:ATP binding"/>
    <property type="evidence" value="ECO:0007669"/>
    <property type="project" value="UniProtKB-KW"/>
</dbReference>
<dbReference type="NCBIfam" id="TIGR01277">
    <property type="entry name" value="thiQ"/>
    <property type="match status" value="1"/>
</dbReference>
<feature type="domain" description="ABC transporter" evidence="9">
    <location>
        <begin position="3"/>
        <end position="238"/>
    </location>
</feature>
<evidence type="ECO:0000256" key="6">
    <source>
        <dbReference type="ARBA" id="ARBA00022840"/>
    </source>
</evidence>
<evidence type="ECO:0000256" key="3">
    <source>
        <dbReference type="ARBA" id="ARBA00022475"/>
    </source>
</evidence>
<dbReference type="Proteomes" id="UP001230207">
    <property type="component" value="Unassembled WGS sequence"/>
</dbReference>
<keyword evidence="5" id="KW-0547">Nucleotide-binding</keyword>
<evidence type="ECO:0000256" key="4">
    <source>
        <dbReference type="ARBA" id="ARBA00022519"/>
    </source>
</evidence>
<dbReference type="InterPro" id="IPR003439">
    <property type="entry name" value="ABC_transporter-like_ATP-bd"/>
</dbReference>
<dbReference type="InterPro" id="IPR017871">
    <property type="entry name" value="ABC_transporter-like_CS"/>
</dbReference>
<dbReference type="InterPro" id="IPR005968">
    <property type="entry name" value="Thiamine_ABC_ThiQ"/>
</dbReference>
<keyword evidence="11" id="KW-1185">Reference proteome</keyword>
<comment type="similarity">
    <text evidence="1">Belongs to the ABC transporter superfamily.</text>
</comment>
<organism evidence="10 11">
    <name type="scientific">Pararhizobium capsulatum DSM 1112</name>
    <dbReference type="NCBI Taxonomy" id="1121113"/>
    <lineage>
        <taxon>Bacteria</taxon>
        <taxon>Pseudomonadati</taxon>
        <taxon>Pseudomonadota</taxon>
        <taxon>Alphaproteobacteria</taxon>
        <taxon>Hyphomicrobiales</taxon>
        <taxon>Rhizobiaceae</taxon>
        <taxon>Rhizobium/Agrobacterium group</taxon>
        <taxon>Pararhizobium</taxon>
    </lineage>
</organism>
<dbReference type="PANTHER" id="PTHR42781:SF1">
    <property type="entry name" value="THIAMINE IMPORT ATP-BINDING PROTEIN THIQ"/>
    <property type="match status" value="1"/>
</dbReference>
<dbReference type="PANTHER" id="PTHR42781">
    <property type="entry name" value="SPERMIDINE/PUTRESCINE IMPORT ATP-BINDING PROTEIN POTA"/>
    <property type="match status" value="1"/>
</dbReference>
<dbReference type="InterPro" id="IPR027417">
    <property type="entry name" value="P-loop_NTPase"/>
</dbReference>
<keyword evidence="8" id="KW-0472">Membrane</keyword>
<evidence type="ECO:0000256" key="1">
    <source>
        <dbReference type="ARBA" id="ARBA00005417"/>
    </source>
</evidence>
<keyword evidence="2" id="KW-0813">Transport</keyword>
<evidence type="ECO:0000313" key="11">
    <source>
        <dbReference type="Proteomes" id="UP001230207"/>
    </source>
</evidence>
<evidence type="ECO:0000259" key="9">
    <source>
        <dbReference type="PROSITE" id="PS50893"/>
    </source>
</evidence>
<evidence type="ECO:0000256" key="8">
    <source>
        <dbReference type="ARBA" id="ARBA00023136"/>
    </source>
</evidence>
<keyword evidence="7" id="KW-1278">Translocase</keyword>
<evidence type="ECO:0000256" key="5">
    <source>
        <dbReference type="ARBA" id="ARBA00022741"/>
    </source>
</evidence>
<sequence length="240" mass="26092">MTVENDNPAIFLDSVRVDFGKTRLSFTCAFQRGEIVAVTGASGSGKSTLLNIVAGFERPDRGRVVILGRDMTDTAPGERPVSVIFQDHNLFTHLDVGTNVGLGIDPGLKLDVADKARIAAALLRVGLDGFAKRMPATLSGGERQRIALARALVRRRPILLLDEPFAALDPALRTGMGALILDLRRNEEVTILLVTHHPEDVRRLADSVVFLEQGAIIVQEPKVAFLERAAPAEIARFLEK</sequence>
<dbReference type="PROSITE" id="PS50893">
    <property type="entry name" value="ABC_TRANSPORTER_2"/>
    <property type="match status" value="1"/>
</dbReference>
<name>A0ABU0BI79_9HYPH</name>
<dbReference type="EMBL" id="JAUSVF010000001">
    <property type="protein sequence ID" value="MDQ0317954.1"/>
    <property type="molecule type" value="Genomic_DNA"/>
</dbReference>
<dbReference type="Gene3D" id="3.40.50.300">
    <property type="entry name" value="P-loop containing nucleotide triphosphate hydrolases"/>
    <property type="match status" value="1"/>
</dbReference>
<evidence type="ECO:0000256" key="7">
    <source>
        <dbReference type="ARBA" id="ARBA00022967"/>
    </source>
</evidence>
<protein>
    <submittedName>
        <fullName evidence="10">Thiamine transport system ATP-binding protein</fullName>
    </submittedName>
</protein>
<dbReference type="InterPro" id="IPR050093">
    <property type="entry name" value="ABC_SmlMolc_Importer"/>
</dbReference>
<dbReference type="SUPFAM" id="SSF52540">
    <property type="entry name" value="P-loop containing nucleoside triphosphate hydrolases"/>
    <property type="match status" value="1"/>
</dbReference>
<keyword evidence="4" id="KW-0997">Cell inner membrane</keyword>
<reference evidence="10 11" key="1">
    <citation type="submission" date="2023-07" db="EMBL/GenBank/DDBJ databases">
        <title>Genomic Encyclopedia of Type Strains, Phase IV (KMG-IV): sequencing the most valuable type-strain genomes for metagenomic binning, comparative biology and taxonomic classification.</title>
        <authorList>
            <person name="Goeker M."/>
        </authorList>
    </citation>
    <scope>NUCLEOTIDE SEQUENCE [LARGE SCALE GENOMIC DNA]</scope>
    <source>
        <strain evidence="10 11">DSM 1112</strain>
    </source>
</reference>
<dbReference type="Pfam" id="PF00005">
    <property type="entry name" value="ABC_tran"/>
    <property type="match status" value="1"/>
</dbReference>
<dbReference type="PROSITE" id="PS00211">
    <property type="entry name" value="ABC_TRANSPORTER_1"/>
    <property type="match status" value="1"/>
</dbReference>
<comment type="caution">
    <text evidence="10">The sequence shown here is derived from an EMBL/GenBank/DDBJ whole genome shotgun (WGS) entry which is preliminary data.</text>
</comment>
<evidence type="ECO:0000256" key="2">
    <source>
        <dbReference type="ARBA" id="ARBA00022448"/>
    </source>
</evidence>
<keyword evidence="6 10" id="KW-0067">ATP-binding</keyword>
<dbReference type="RefSeq" id="WP_307225605.1">
    <property type="nucleotide sequence ID" value="NZ_JAUSVF010000001.1"/>
</dbReference>
<accession>A0ABU0BI79</accession>